<comment type="caution">
    <text evidence="7">Lacks conserved residue(s) required for the propagation of feature annotation.</text>
</comment>
<comment type="subcellular location">
    <subcellularLocation>
        <location evidence="2">Cell projection</location>
    </subcellularLocation>
    <subcellularLocation>
        <location evidence="1">Cytoplasm</location>
        <location evidence="1">Cytoskeleton</location>
    </subcellularLocation>
</comment>
<dbReference type="GO" id="GO:0007052">
    <property type="term" value="P:mitotic spindle organization"/>
    <property type="evidence" value="ECO:0007669"/>
    <property type="project" value="TreeGrafter"/>
</dbReference>
<evidence type="ECO:0000256" key="10">
    <source>
        <dbReference type="SAM" id="MobiDB-lite"/>
    </source>
</evidence>
<dbReference type="GO" id="GO:0005524">
    <property type="term" value="F:ATP binding"/>
    <property type="evidence" value="ECO:0007669"/>
    <property type="project" value="UniProtKB-KW"/>
</dbReference>
<keyword evidence="8" id="KW-0493">Microtubule</keyword>
<feature type="domain" description="Kinesin motor" evidence="11">
    <location>
        <begin position="1"/>
        <end position="149"/>
    </location>
</feature>
<gene>
    <name evidence="12" type="ORF">CUNI_LOCUS13842</name>
</gene>
<keyword evidence="4 8" id="KW-0067">ATP-binding</keyword>
<dbReference type="GO" id="GO:0003777">
    <property type="term" value="F:microtubule motor activity"/>
    <property type="evidence" value="ECO:0007669"/>
    <property type="project" value="InterPro"/>
</dbReference>
<feature type="non-terminal residue" evidence="12">
    <location>
        <position position="1"/>
    </location>
</feature>
<keyword evidence="9" id="KW-0175">Coiled coil</keyword>
<evidence type="ECO:0000256" key="6">
    <source>
        <dbReference type="ARBA" id="ARBA00023273"/>
    </source>
</evidence>
<evidence type="ECO:0000256" key="5">
    <source>
        <dbReference type="ARBA" id="ARBA00023212"/>
    </source>
</evidence>
<dbReference type="OrthoDB" id="3176171at2759"/>
<dbReference type="PANTHER" id="PTHR47969:SF28">
    <property type="entry name" value="KINESIN-LIKE PROTEIN KIF21B"/>
    <property type="match status" value="1"/>
</dbReference>
<dbReference type="InterPro" id="IPR019821">
    <property type="entry name" value="Kinesin_motor_CS"/>
</dbReference>
<evidence type="ECO:0000256" key="4">
    <source>
        <dbReference type="ARBA" id="ARBA00022840"/>
    </source>
</evidence>
<keyword evidence="6" id="KW-0966">Cell projection</keyword>
<organism evidence="12 13">
    <name type="scientific">Candidula unifasciata</name>
    <dbReference type="NCBI Taxonomy" id="100452"/>
    <lineage>
        <taxon>Eukaryota</taxon>
        <taxon>Metazoa</taxon>
        <taxon>Spiralia</taxon>
        <taxon>Lophotrochozoa</taxon>
        <taxon>Mollusca</taxon>
        <taxon>Gastropoda</taxon>
        <taxon>Heterobranchia</taxon>
        <taxon>Euthyneura</taxon>
        <taxon>Panpulmonata</taxon>
        <taxon>Eupulmonata</taxon>
        <taxon>Stylommatophora</taxon>
        <taxon>Helicina</taxon>
        <taxon>Helicoidea</taxon>
        <taxon>Geomitridae</taxon>
        <taxon>Candidula</taxon>
    </lineage>
</organism>
<dbReference type="Pfam" id="PF00225">
    <property type="entry name" value="Kinesin"/>
    <property type="match status" value="1"/>
</dbReference>
<dbReference type="EMBL" id="CAJHNH020003001">
    <property type="protein sequence ID" value="CAG5128284.1"/>
    <property type="molecule type" value="Genomic_DNA"/>
</dbReference>
<dbReference type="GO" id="GO:0051231">
    <property type="term" value="P:spindle elongation"/>
    <property type="evidence" value="ECO:0007669"/>
    <property type="project" value="TreeGrafter"/>
</dbReference>
<keyword evidence="13" id="KW-1185">Reference proteome</keyword>
<reference evidence="12" key="1">
    <citation type="submission" date="2021-04" db="EMBL/GenBank/DDBJ databases">
        <authorList>
            <consortium name="Molecular Ecology Group"/>
        </authorList>
    </citation>
    <scope>NUCLEOTIDE SEQUENCE</scope>
</reference>
<keyword evidence="5" id="KW-0206">Cytoskeleton</keyword>
<dbReference type="InterPro" id="IPR027640">
    <property type="entry name" value="Kinesin-like_fam"/>
</dbReference>
<keyword evidence="8" id="KW-0505">Motor protein</keyword>
<dbReference type="PROSITE" id="PS00411">
    <property type="entry name" value="KINESIN_MOTOR_1"/>
    <property type="match status" value="1"/>
</dbReference>
<name>A0A8S3ZFH9_9EUPU</name>
<proteinExistence type="inferred from homology"/>
<dbReference type="GO" id="GO:0007018">
    <property type="term" value="P:microtubule-based movement"/>
    <property type="evidence" value="ECO:0007669"/>
    <property type="project" value="InterPro"/>
</dbReference>
<keyword evidence="5" id="KW-0963">Cytoplasm</keyword>
<protein>
    <recommendedName>
        <fullName evidence="8">Kinesin-like protein</fullName>
    </recommendedName>
</protein>
<dbReference type="GO" id="GO:0008017">
    <property type="term" value="F:microtubule binding"/>
    <property type="evidence" value="ECO:0007669"/>
    <property type="project" value="InterPro"/>
</dbReference>
<comment type="caution">
    <text evidence="12">The sequence shown here is derived from an EMBL/GenBank/DDBJ whole genome shotgun (WGS) entry which is preliminary data.</text>
</comment>
<evidence type="ECO:0000256" key="8">
    <source>
        <dbReference type="RuleBase" id="RU000394"/>
    </source>
</evidence>
<evidence type="ECO:0000256" key="7">
    <source>
        <dbReference type="PROSITE-ProRule" id="PRU00283"/>
    </source>
</evidence>
<evidence type="ECO:0000256" key="1">
    <source>
        <dbReference type="ARBA" id="ARBA00004245"/>
    </source>
</evidence>
<dbReference type="InterPro" id="IPR027417">
    <property type="entry name" value="P-loop_NTPase"/>
</dbReference>
<dbReference type="SUPFAM" id="SSF52540">
    <property type="entry name" value="P-loop containing nucleoside triphosphate hydrolases"/>
    <property type="match status" value="1"/>
</dbReference>
<keyword evidence="3 8" id="KW-0547">Nucleotide-binding</keyword>
<evidence type="ECO:0000313" key="12">
    <source>
        <dbReference type="EMBL" id="CAG5128284.1"/>
    </source>
</evidence>
<feature type="region of interest" description="Disordered" evidence="10">
    <location>
        <begin position="309"/>
        <end position="330"/>
    </location>
</feature>
<dbReference type="PRINTS" id="PR00380">
    <property type="entry name" value="KINESINHEAVY"/>
</dbReference>
<comment type="similarity">
    <text evidence="7 8">Belongs to the TRAFAC class myosin-kinesin ATPase superfamily. Kinesin family.</text>
</comment>
<dbReference type="SMART" id="SM00129">
    <property type="entry name" value="KISc"/>
    <property type="match status" value="1"/>
</dbReference>
<evidence type="ECO:0000256" key="9">
    <source>
        <dbReference type="SAM" id="Coils"/>
    </source>
</evidence>
<dbReference type="AlphaFoldDB" id="A0A8S3ZFH9"/>
<dbReference type="GO" id="GO:0005875">
    <property type="term" value="C:microtubule associated complex"/>
    <property type="evidence" value="ECO:0007669"/>
    <property type="project" value="TreeGrafter"/>
</dbReference>
<evidence type="ECO:0000313" key="13">
    <source>
        <dbReference type="Proteomes" id="UP000678393"/>
    </source>
</evidence>
<accession>A0A8S3ZFH9</accession>
<feature type="compositionally biased region" description="Polar residues" evidence="10">
    <location>
        <begin position="309"/>
        <end position="318"/>
    </location>
</feature>
<feature type="coiled-coil region" evidence="9">
    <location>
        <begin position="217"/>
        <end position="286"/>
    </location>
</feature>
<dbReference type="PANTHER" id="PTHR47969">
    <property type="entry name" value="CHROMOSOME-ASSOCIATED KINESIN KIF4A-RELATED"/>
    <property type="match status" value="1"/>
</dbReference>
<dbReference type="InterPro" id="IPR036961">
    <property type="entry name" value="Kinesin_motor_dom_sf"/>
</dbReference>
<dbReference type="GO" id="GO:0042995">
    <property type="term" value="C:cell projection"/>
    <property type="evidence" value="ECO:0007669"/>
    <property type="project" value="UniProtKB-SubCell"/>
</dbReference>
<dbReference type="PROSITE" id="PS50067">
    <property type="entry name" value="KINESIN_MOTOR_2"/>
    <property type="match status" value="1"/>
</dbReference>
<evidence type="ECO:0000259" key="11">
    <source>
        <dbReference type="PROSITE" id="PS50067"/>
    </source>
</evidence>
<sequence length="350" mass="38687">MNISSSRSHAIFTLHIRQHRVVRDESLLVEGKEADSNQTEFETLTAKFHFVDLAGSERLKRTGATGDRARESISINCGLLALGNVISALGDNTKKGCHVPYRDSKLTRLLQDSLGGNSHTLMIACISPSDRDFMETMNTLKYANRARNIRNNVIANQDKASKQLALLKAEIMSLQAELMDFKTGKQTMDTESAESLSDMIVGNTLLQSENDQLWYRIKALQDTVEAMKTRNSQLLGDAALISLVGSDGQASSVDTSNLIRKYIQEIEDLRAKLAESQSLCQHLTETSVWCLRSPSSRLSLSSASVSSSFTGEMNTSASPDPLETSVLQEAKKEMRRLKRLQKLSLTRAGK</sequence>
<dbReference type="GO" id="GO:0005874">
    <property type="term" value="C:microtubule"/>
    <property type="evidence" value="ECO:0007669"/>
    <property type="project" value="UniProtKB-KW"/>
</dbReference>
<evidence type="ECO:0000256" key="2">
    <source>
        <dbReference type="ARBA" id="ARBA00004316"/>
    </source>
</evidence>
<dbReference type="FunFam" id="3.40.850.10:FF:000280">
    <property type="entry name" value="Kinesin-like protein"/>
    <property type="match status" value="1"/>
</dbReference>
<dbReference type="Pfam" id="PF23204">
    <property type="entry name" value="KIF21A_2nd"/>
    <property type="match status" value="1"/>
</dbReference>
<dbReference type="Proteomes" id="UP000678393">
    <property type="component" value="Unassembled WGS sequence"/>
</dbReference>
<evidence type="ECO:0000256" key="3">
    <source>
        <dbReference type="ARBA" id="ARBA00022741"/>
    </source>
</evidence>
<dbReference type="InterPro" id="IPR056533">
    <property type="entry name" value="KIF21A/B_hel_1"/>
</dbReference>
<dbReference type="InterPro" id="IPR001752">
    <property type="entry name" value="Kinesin_motor_dom"/>
</dbReference>
<dbReference type="Gene3D" id="3.40.850.10">
    <property type="entry name" value="Kinesin motor domain"/>
    <property type="match status" value="1"/>
</dbReference>